<feature type="transmembrane region" description="Helical" evidence="5">
    <location>
        <begin position="657"/>
        <end position="677"/>
    </location>
</feature>
<keyword evidence="2" id="KW-0677">Repeat</keyword>
<evidence type="ECO:0000259" key="6">
    <source>
        <dbReference type="PROSITE" id="PS50893"/>
    </source>
</evidence>
<proteinExistence type="predicted"/>
<dbReference type="InParanoid" id="A0A078AY07"/>
<dbReference type="SMART" id="SM00382">
    <property type="entry name" value="AAA"/>
    <property type="match status" value="2"/>
</dbReference>
<keyword evidence="5" id="KW-0472">Membrane</keyword>
<dbReference type="Gene3D" id="3.40.50.300">
    <property type="entry name" value="P-loop containing nucleotide triphosphate hydrolases"/>
    <property type="match status" value="2"/>
</dbReference>
<dbReference type="PANTHER" id="PTHR19229:SF36">
    <property type="entry name" value="ATP-BINDING CASSETTE SUB-FAMILY A MEMBER 2"/>
    <property type="match status" value="1"/>
</dbReference>
<gene>
    <name evidence="7" type="primary">Contig10056.g10751</name>
    <name evidence="7" type="ORF">STYLEM_16098</name>
</gene>
<keyword evidence="4" id="KW-0067">ATP-binding</keyword>
<dbReference type="GO" id="GO:0016020">
    <property type="term" value="C:membrane"/>
    <property type="evidence" value="ECO:0007669"/>
    <property type="project" value="InterPro"/>
</dbReference>
<dbReference type="OrthoDB" id="311765at2759"/>
<protein>
    <submittedName>
        <fullName evidence="7">Abc transporter family protein</fullName>
    </submittedName>
</protein>
<evidence type="ECO:0000256" key="4">
    <source>
        <dbReference type="ARBA" id="ARBA00022840"/>
    </source>
</evidence>
<feature type="transmembrane region" description="Helical" evidence="5">
    <location>
        <begin position="89"/>
        <end position="111"/>
    </location>
</feature>
<keyword evidence="3" id="KW-0547">Nucleotide-binding</keyword>
<evidence type="ECO:0000256" key="5">
    <source>
        <dbReference type="SAM" id="Phobius"/>
    </source>
</evidence>
<evidence type="ECO:0000313" key="7">
    <source>
        <dbReference type="EMBL" id="CDW86996.1"/>
    </source>
</evidence>
<dbReference type="InterPro" id="IPR026082">
    <property type="entry name" value="ABCA"/>
</dbReference>
<dbReference type="OMA" id="DIAFKYW"/>
<dbReference type="GO" id="GO:0005319">
    <property type="term" value="F:lipid transporter activity"/>
    <property type="evidence" value="ECO:0007669"/>
    <property type="project" value="TreeGrafter"/>
</dbReference>
<keyword evidence="8" id="KW-1185">Reference proteome</keyword>
<reference evidence="7 8" key="1">
    <citation type="submission" date="2014-06" db="EMBL/GenBank/DDBJ databases">
        <authorList>
            <person name="Swart Estienne"/>
        </authorList>
    </citation>
    <scope>NUCLEOTIDE SEQUENCE [LARGE SCALE GENOMIC DNA]</scope>
    <source>
        <strain evidence="7 8">130c</strain>
    </source>
</reference>
<feature type="transmembrane region" description="Helical" evidence="5">
    <location>
        <begin position="17"/>
        <end position="35"/>
    </location>
</feature>
<feature type="transmembrane region" description="Helical" evidence="5">
    <location>
        <begin position="835"/>
        <end position="852"/>
    </location>
</feature>
<evidence type="ECO:0000256" key="3">
    <source>
        <dbReference type="ARBA" id="ARBA00022741"/>
    </source>
</evidence>
<keyword evidence="5" id="KW-1133">Transmembrane helix</keyword>
<dbReference type="Proteomes" id="UP000039865">
    <property type="component" value="Unassembled WGS sequence"/>
</dbReference>
<keyword evidence="5" id="KW-0812">Transmembrane</keyword>
<sequence>MPKGGGLNVCLPTLRTSAIPLLFANTCRFIMFQVVKEKELQIYKALCTLNVRASAYGLSFFIVQSVNCLYTALMITLPNIPIIQGISEIPLFFLANFLFGEAMILFSLAITNAFNDSKFSTQIGFLTLFLPIFMYIGILVFVFDQHQYILLFFSWLPHLPHQKLLQLYLRSYFEDSKKILEINHTIQFSVLLANIPFWFFVYILSKHLSQIHPYKFRYRICERFSRGKKKRRDYSNFNRKSVIQSEDNYTSTSRILEEALLMDDCINIQDLCKSYQGNKVLKDFSLKIQQNEIVCLLGNNGAGKTTLINLLVGLIKPDSGQATIYGYDLQNDIQQCRSNIRLCQQNDFLYQDLTPKEHINLVCEMRNIDKDQIDDIISQTLETVMLENEQDKPVKHLSGGMKRKLSLGMALIGEAKFIILDEPTSCLDYQSRIQVWKIIREIGIGRSILMTTQHIDEADQLGDKICIIKEGQVIHFDTPENLKKAHCYGFRLEIYPENQLYQKEFDIHKNSLAQMVQNIIPQSYLLIPQTKQKLTFMIPFNQHSFIAQVLEEILNSYPYFYPDISMNNLEDAYLHIYNGSLNEYLNDLIQIQHSDSEPIIENIRDTLTLNKNFRLQQRTTVAKTRIEKPQFLEKSAFHQIKLMIKLRFKLFLKSPRMWFYFFCLTLPRMCVDLCIYFNQLEKTVQDPQFMILVIRIQTLVFCLVSGIFLYVLGNDFQSQKRFLMRMMGLRPIPYYIGYYICDYIFFLVPNLIQILFCNAIRLNLYIDYQLMKISCTVAFGFIIIPVTYLIGFAFKEYDNAFRNSGLILYTLGFMMADAISSVTQTKFYEYEANEYDLKYILMIDPFVFYYWAQGFPVTNNLIKEGDHTKILLQFGFCFIQVVFGIILLMVVMYLDIKKMKTIQQLQNVRDTGLLDNSDSQRISKNLQSRGTLGRDTSPSNQNPTMKFIIETFRLSKVYRDQKIAVNRINFQLQKGSIIGILGPNGAGKTSLYSMLAVQQPRNQGHINLLGESIERFSNSRSGMNFGLVCQNNILWDNLTVDEHLRFVGNIKGFPKDYIDQQMEYIKQVLSLNEYSKRLSKYLSGGNKRKLCTAIAMIGAPQIYLLDEFSAALDPITRKRVFSYLKNLENSSVVIITQRIDDAEDICDNIAMMVEGRFRDFGTPAYLKQQHGKGYQLKIELYSRKHELEIDDIIKAKLPFCKKMELSQQDKIGMLSYNFDELIDYQNIRELGQKYKIVHLFKFITQMLEEKKIKDFTLSKSTLEEVFQHFAKSEPQCDTESQIYDDEDINLI</sequence>
<dbReference type="PANTHER" id="PTHR19229">
    <property type="entry name" value="ATP-BINDING CASSETTE TRANSPORTER SUBFAMILY A ABCA"/>
    <property type="match status" value="1"/>
</dbReference>
<dbReference type="EMBL" id="CCKQ01015194">
    <property type="protein sequence ID" value="CDW86996.1"/>
    <property type="molecule type" value="Genomic_DNA"/>
</dbReference>
<organism evidence="7 8">
    <name type="scientific">Stylonychia lemnae</name>
    <name type="common">Ciliate</name>
    <dbReference type="NCBI Taxonomy" id="5949"/>
    <lineage>
        <taxon>Eukaryota</taxon>
        <taxon>Sar</taxon>
        <taxon>Alveolata</taxon>
        <taxon>Ciliophora</taxon>
        <taxon>Intramacronucleata</taxon>
        <taxon>Spirotrichea</taxon>
        <taxon>Stichotrichia</taxon>
        <taxon>Sporadotrichida</taxon>
        <taxon>Oxytrichidae</taxon>
        <taxon>Stylonychinae</taxon>
        <taxon>Stylonychia</taxon>
    </lineage>
</organism>
<keyword evidence="1" id="KW-0813">Transport</keyword>
<dbReference type="PROSITE" id="PS50893">
    <property type="entry name" value="ABC_TRANSPORTER_2"/>
    <property type="match status" value="2"/>
</dbReference>
<feature type="transmembrane region" description="Helical" evidence="5">
    <location>
        <begin position="773"/>
        <end position="794"/>
    </location>
</feature>
<dbReference type="InterPro" id="IPR027417">
    <property type="entry name" value="P-loop_NTPase"/>
</dbReference>
<feature type="transmembrane region" description="Helical" evidence="5">
    <location>
        <begin position="872"/>
        <end position="894"/>
    </location>
</feature>
<feature type="transmembrane region" description="Helical" evidence="5">
    <location>
        <begin position="732"/>
        <end position="752"/>
    </location>
</feature>
<dbReference type="Pfam" id="PF00005">
    <property type="entry name" value="ABC_tran"/>
    <property type="match status" value="2"/>
</dbReference>
<feature type="transmembrane region" description="Helical" evidence="5">
    <location>
        <begin position="806"/>
        <end position="823"/>
    </location>
</feature>
<evidence type="ECO:0000256" key="2">
    <source>
        <dbReference type="ARBA" id="ARBA00022737"/>
    </source>
</evidence>
<dbReference type="GO" id="GO:0005524">
    <property type="term" value="F:ATP binding"/>
    <property type="evidence" value="ECO:0007669"/>
    <property type="project" value="UniProtKB-KW"/>
</dbReference>
<evidence type="ECO:0000313" key="8">
    <source>
        <dbReference type="Proteomes" id="UP000039865"/>
    </source>
</evidence>
<dbReference type="PROSITE" id="PS00211">
    <property type="entry name" value="ABC_TRANSPORTER_1"/>
    <property type="match status" value="1"/>
</dbReference>
<dbReference type="InterPro" id="IPR017871">
    <property type="entry name" value="ABC_transporter-like_CS"/>
</dbReference>
<feature type="domain" description="ABC transporter" evidence="6">
    <location>
        <begin position="266"/>
        <end position="495"/>
    </location>
</feature>
<name>A0A078AY07_STYLE</name>
<dbReference type="GO" id="GO:0016887">
    <property type="term" value="F:ATP hydrolysis activity"/>
    <property type="evidence" value="ECO:0007669"/>
    <property type="project" value="InterPro"/>
</dbReference>
<feature type="transmembrane region" description="Helical" evidence="5">
    <location>
        <begin position="56"/>
        <end position="77"/>
    </location>
</feature>
<feature type="transmembrane region" description="Helical" evidence="5">
    <location>
        <begin position="123"/>
        <end position="142"/>
    </location>
</feature>
<dbReference type="InterPro" id="IPR003439">
    <property type="entry name" value="ABC_transporter-like_ATP-bd"/>
</dbReference>
<dbReference type="CDD" id="cd03263">
    <property type="entry name" value="ABC_subfamily_A"/>
    <property type="match status" value="1"/>
</dbReference>
<dbReference type="GO" id="GO:0140359">
    <property type="term" value="F:ABC-type transporter activity"/>
    <property type="evidence" value="ECO:0007669"/>
    <property type="project" value="InterPro"/>
</dbReference>
<feature type="transmembrane region" description="Helical" evidence="5">
    <location>
        <begin position="186"/>
        <end position="205"/>
    </location>
</feature>
<dbReference type="InterPro" id="IPR003593">
    <property type="entry name" value="AAA+_ATPase"/>
</dbReference>
<evidence type="ECO:0000256" key="1">
    <source>
        <dbReference type="ARBA" id="ARBA00022448"/>
    </source>
</evidence>
<feature type="domain" description="ABC transporter" evidence="6">
    <location>
        <begin position="949"/>
        <end position="1179"/>
    </location>
</feature>
<dbReference type="SUPFAM" id="SSF52540">
    <property type="entry name" value="P-loop containing nucleoside triphosphate hydrolases"/>
    <property type="match status" value="2"/>
</dbReference>
<accession>A0A078AY07</accession>
<feature type="transmembrane region" description="Helical" evidence="5">
    <location>
        <begin position="689"/>
        <end position="712"/>
    </location>
</feature>